<organism evidence="3 4">
    <name type="scientific">Meganyctiphanes norvegica</name>
    <name type="common">Northern krill</name>
    <name type="synonym">Thysanopoda norvegica</name>
    <dbReference type="NCBI Taxonomy" id="48144"/>
    <lineage>
        <taxon>Eukaryota</taxon>
        <taxon>Metazoa</taxon>
        <taxon>Ecdysozoa</taxon>
        <taxon>Arthropoda</taxon>
        <taxon>Crustacea</taxon>
        <taxon>Multicrustacea</taxon>
        <taxon>Malacostraca</taxon>
        <taxon>Eumalacostraca</taxon>
        <taxon>Eucarida</taxon>
        <taxon>Euphausiacea</taxon>
        <taxon>Euphausiidae</taxon>
        <taxon>Meganyctiphanes</taxon>
    </lineage>
</organism>
<keyword evidence="4" id="KW-1185">Reference proteome</keyword>
<dbReference type="AlphaFoldDB" id="A0AAV2S5R6"/>
<dbReference type="SMART" id="SM00248">
    <property type="entry name" value="ANK"/>
    <property type="match status" value="4"/>
</dbReference>
<dbReference type="Pfam" id="PF12796">
    <property type="entry name" value="Ank_2"/>
    <property type="match status" value="1"/>
</dbReference>
<dbReference type="Gene3D" id="3.30.460.90">
    <property type="match status" value="1"/>
</dbReference>
<protein>
    <recommendedName>
        <fullName evidence="5">ANK_REP_REGION domain-containing protein</fullName>
    </recommendedName>
</protein>
<comment type="caution">
    <text evidence="3">The sequence shown here is derived from an EMBL/GenBank/DDBJ whole genome shotgun (WGS) entry which is preliminary data.</text>
</comment>
<dbReference type="EMBL" id="CAXKWB010043168">
    <property type="protein sequence ID" value="CAL4158989.1"/>
    <property type="molecule type" value="Genomic_DNA"/>
</dbReference>
<evidence type="ECO:0000256" key="1">
    <source>
        <dbReference type="ARBA" id="ARBA00022737"/>
    </source>
</evidence>
<proteinExistence type="predicted"/>
<keyword evidence="2" id="KW-0040">ANK repeat</keyword>
<dbReference type="SUPFAM" id="SSF48403">
    <property type="entry name" value="Ankyrin repeat"/>
    <property type="match status" value="1"/>
</dbReference>
<dbReference type="Gene3D" id="1.25.40.20">
    <property type="entry name" value="Ankyrin repeat-containing domain"/>
    <property type="match status" value="3"/>
</dbReference>
<dbReference type="InterPro" id="IPR036770">
    <property type="entry name" value="Ankyrin_rpt-contain_sf"/>
</dbReference>
<name>A0AAV2S5R6_MEGNR</name>
<evidence type="ECO:0008006" key="5">
    <source>
        <dbReference type="Google" id="ProtNLM"/>
    </source>
</evidence>
<sequence length="1110" mass="128801">KFQTDSRANYEQLGKCIINRICLGLRLDTSYIKDGHFQDEKGWTLLHYAADTNNESEARILLDNNLVSANVIAYDQSTPADVAKKNNHHNLARMLTNYRHQRDYSIVEIMAQDLLEKHNMQHAQEQEENKPNAIKTLTDRIKNTIDKKNKVEDHDLYQLLLYKISKEDNIEDVVKLLNIGCPVTPVRNFDVHALRLAIDLDRPRITTALLAVGADVFFRSYDCDLLKYTWKSTEPTICLKMIITRMYEHRMRLEKKNLKHKPNLDRILEKILLSMKDKPENSDDRLRKVKYKDNSKKYTCKELTNLLCEAVDNNCPFLISFLRNAGARAYHLSQSGKNAIHHSLDSKTELEEMLVTHIGGSLFVANSEGKTPADGMQNIMKIKLEEIMAMSEFTKLENSLCSARGNETSQIKQIALLFACLYASYGKYEDETVSWKELYTYSLELLSGTKDEKEELDSSENITSVDDDFYKKDDRLTWVYRLCQKIAQDVEYNELIDHQEYERMSLPELIDCLNHLKKKITRISEETIKIQVKKEEIDLPIMNCDNILKDALGYTCKKKLDLFLHMLICQAKVNPENYLDDMLKTRPLHYAAANGIQSTVAYLIRTCRVYRYASDINKNNAAHYAYMNGKIETGDYLIDVEEKLKRETNSSGRTPYDLYKAFNSRVEKLKPKSIPEEHKSEWKQKLQVVCEQNNEKELTKIQMDLCRLRRKIEHSTFKDLALNQLVDYCEGENNTIYKEVVNFIKQVCKDIGQKNQYFQGKLIPAGSAADGVRLKEPEESDFNLVLDWEDVTAKLEELPNDQQEWKGYNKKIVLHSNNPDIKHLISGSNLIDEFFSAVKEAIPKFLNFRDKRLSLVLPGVKKRAVGVGLTLAWMGTDHKLLLVDVDLVPVIKTARPPGYEHPVLTEHLLNCPQSVDHTIEIAGMKWKFSFEDLHAAYINSIGNNSWRFSQALEENYIMHNLSKDKRSIFLISKYIVSALKPEEWYPDRYKEQYRYFSSKFFMLPAPQGFLLKTAFFIELQRISEEKYWDQRYYLDRVKSIFLHMCKQTEDRDFLLESLLPNKELKVNTIVLKCGKLPAYFAKCTQKPCAGYLAATILEAFNTMDKSDFVS</sequence>
<evidence type="ECO:0000256" key="2">
    <source>
        <dbReference type="ARBA" id="ARBA00023043"/>
    </source>
</evidence>
<dbReference type="PANTHER" id="PTHR24189:SF50">
    <property type="entry name" value="ANKYRIN REPEAT AND SOCS BOX PROTEIN 2"/>
    <property type="match status" value="1"/>
</dbReference>
<feature type="non-terminal residue" evidence="3">
    <location>
        <position position="1"/>
    </location>
</feature>
<evidence type="ECO:0000313" key="4">
    <source>
        <dbReference type="Proteomes" id="UP001497623"/>
    </source>
</evidence>
<dbReference type="InterPro" id="IPR002110">
    <property type="entry name" value="Ankyrin_rpt"/>
</dbReference>
<reference evidence="3 4" key="1">
    <citation type="submission" date="2024-05" db="EMBL/GenBank/DDBJ databases">
        <authorList>
            <person name="Wallberg A."/>
        </authorList>
    </citation>
    <scope>NUCLEOTIDE SEQUENCE [LARGE SCALE GENOMIC DNA]</scope>
</reference>
<gene>
    <name evidence="3" type="ORF">MNOR_LOCUS32186</name>
</gene>
<dbReference type="InterPro" id="IPR050745">
    <property type="entry name" value="Multifunctional_regulatory"/>
</dbReference>
<dbReference type="Proteomes" id="UP001497623">
    <property type="component" value="Unassembled WGS sequence"/>
</dbReference>
<dbReference type="PANTHER" id="PTHR24189">
    <property type="entry name" value="MYOTROPHIN"/>
    <property type="match status" value="1"/>
</dbReference>
<keyword evidence="1" id="KW-0677">Repeat</keyword>
<accession>A0AAV2S5R6</accession>
<evidence type="ECO:0000313" key="3">
    <source>
        <dbReference type="EMBL" id="CAL4158989.1"/>
    </source>
</evidence>